<comment type="caution">
    <text evidence="3">The sequence shown here is derived from an EMBL/GenBank/DDBJ whole genome shotgun (WGS) entry which is preliminary data.</text>
</comment>
<dbReference type="InterPro" id="IPR024447">
    <property type="entry name" value="YXWGXW_rpt"/>
</dbReference>
<gene>
    <name evidence="3" type="ORF">HK415_06695</name>
</gene>
<dbReference type="RefSeq" id="WP_171557542.1">
    <property type="nucleotide sequence ID" value="NZ_JABFCS010000001.1"/>
</dbReference>
<name>A0A849KBN3_9BURK</name>
<evidence type="ECO:0000256" key="2">
    <source>
        <dbReference type="SAM" id="SignalP"/>
    </source>
</evidence>
<feature type="signal peptide" evidence="2">
    <location>
        <begin position="1"/>
        <end position="25"/>
    </location>
</feature>
<dbReference type="SUPFAM" id="SSF103647">
    <property type="entry name" value="TSP type-3 repeat"/>
    <property type="match status" value="1"/>
</dbReference>
<reference evidence="3 4" key="2">
    <citation type="submission" date="2020-06" db="EMBL/GenBank/DDBJ databases">
        <title>Ramlibacter rhizophilus sp. nov., isolated from rhizosphere soil of national flower Mugunghwa from South Korea.</title>
        <authorList>
            <person name="Zheng-Fei Y."/>
            <person name="Huan T."/>
        </authorList>
    </citation>
    <scope>NUCLEOTIDE SEQUENCE [LARGE SCALE GENOMIC DNA]</scope>
    <source>
        <strain evidence="3 4">B156</strain>
    </source>
</reference>
<dbReference type="Pfam" id="PF12779">
    <property type="entry name" value="WXXGXW"/>
    <property type="match status" value="2"/>
</dbReference>
<evidence type="ECO:0000313" key="4">
    <source>
        <dbReference type="Proteomes" id="UP000552954"/>
    </source>
</evidence>
<protein>
    <submittedName>
        <fullName evidence="3">BcpO-related WXXGXW repeat protein</fullName>
    </submittedName>
</protein>
<feature type="chain" id="PRO_5032440908" evidence="2">
    <location>
        <begin position="26"/>
        <end position="174"/>
    </location>
</feature>
<feature type="compositionally biased region" description="Basic and acidic residues" evidence="1">
    <location>
        <begin position="141"/>
        <end position="150"/>
    </location>
</feature>
<reference evidence="3 4" key="1">
    <citation type="submission" date="2020-05" db="EMBL/GenBank/DDBJ databases">
        <authorList>
            <person name="Khan S.A."/>
            <person name="Jeon C.O."/>
            <person name="Chun B.H."/>
        </authorList>
    </citation>
    <scope>NUCLEOTIDE SEQUENCE [LARGE SCALE GENOMIC DNA]</scope>
    <source>
        <strain evidence="3 4">B156</strain>
    </source>
</reference>
<keyword evidence="2" id="KW-0732">Signal</keyword>
<organism evidence="3 4">
    <name type="scientific">Ramlibacter montanisoli</name>
    <dbReference type="NCBI Taxonomy" id="2732512"/>
    <lineage>
        <taxon>Bacteria</taxon>
        <taxon>Pseudomonadati</taxon>
        <taxon>Pseudomonadota</taxon>
        <taxon>Betaproteobacteria</taxon>
        <taxon>Burkholderiales</taxon>
        <taxon>Comamonadaceae</taxon>
        <taxon>Ramlibacter</taxon>
    </lineage>
</organism>
<dbReference type="InterPro" id="IPR028974">
    <property type="entry name" value="TSP_type-3_rpt"/>
</dbReference>
<dbReference type="AlphaFoldDB" id="A0A849KBN3"/>
<dbReference type="GO" id="GO:0005509">
    <property type="term" value="F:calcium ion binding"/>
    <property type="evidence" value="ECO:0007669"/>
    <property type="project" value="InterPro"/>
</dbReference>
<accession>A0A849KBN3</accession>
<proteinExistence type="predicted"/>
<sequence>MNRKNLIAAALAAGSLMGIASIAQAVPAVVAGAHPGAVVQPYPYGHPQHVFVQPAPPAPIFEAAPAPRAGYIWTPGHYVWNGNQYVWQSGNWLEMREGYAWQPAHWQQRADGSWALVGGTWVATDRFGSNDRRMNRGPNGDMDHDGIRNADDDDRDGDGVANWRDEFPNNRNRS</sequence>
<dbReference type="EMBL" id="JABFCS010000001">
    <property type="protein sequence ID" value="NNU42916.1"/>
    <property type="molecule type" value="Genomic_DNA"/>
</dbReference>
<evidence type="ECO:0000256" key="1">
    <source>
        <dbReference type="SAM" id="MobiDB-lite"/>
    </source>
</evidence>
<feature type="region of interest" description="Disordered" evidence="1">
    <location>
        <begin position="127"/>
        <end position="174"/>
    </location>
</feature>
<dbReference type="Proteomes" id="UP000552954">
    <property type="component" value="Unassembled WGS sequence"/>
</dbReference>
<keyword evidence="4" id="KW-1185">Reference proteome</keyword>
<evidence type="ECO:0000313" key="3">
    <source>
        <dbReference type="EMBL" id="NNU42916.1"/>
    </source>
</evidence>